<accession>A0ABQ6GTS7</accession>
<evidence type="ECO:0000256" key="4">
    <source>
        <dbReference type="ARBA" id="ARBA00023136"/>
    </source>
</evidence>
<reference evidence="7 8" key="1">
    <citation type="submission" date="2023-03" db="EMBL/GenBank/DDBJ databases">
        <title>Draft genome sequence of Thalassotalea insulae KCTC 62186T.</title>
        <authorList>
            <person name="Sawabe T."/>
        </authorList>
    </citation>
    <scope>NUCLEOTIDE SEQUENCE [LARGE SCALE GENOMIC DNA]</scope>
    <source>
        <strain evidence="7 8">KCTC 62186</strain>
    </source>
</reference>
<evidence type="ECO:0000256" key="6">
    <source>
        <dbReference type="SAM" id="SignalP"/>
    </source>
</evidence>
<name>A0ABQ6GTS7_9GAMM</name>
<dbReference type="PANTHER" id="PTHR38776:SF1">
    <property type="entry name" value="MLTA-INTERACTING PROTEIN-RELATED"/>
    <property type="match status" value="1"/>
</dbReference>
<dbReference type="Gene3D" id="2.40.160.20">
    <property type="match status" value="1"/>
</dbReference>
<evidence type="ECO:0008006" key="9">
    <source>
        <dbReference type="Google" id="ProtNLM"/>
    </source>
</evidence>
<organism evidence="7 8">
    <name type="scientific">Thalassotalea insulae</name>
    <dbReference type="NCBI Taxonomy" id="2056778"/>
    <lineage>
        <taxon>Bacteria</taxon>
        <taxon>Pseudomonadati</taxon>
        <taxon>Pseudomonadota</taxon>
        <taxon>Gammaproteobacteria</taxon>
        <taxon>Alteromonadales</taxon>
        <taxon>Colwelliaceae</taxon>
        <taxon>Thalassotalea</taxon>
    </lineage>
</organism>
<feature type="signal peptide" evidence="6">
    <location>
        <begin position="1"/>
        <end position="23"/>
    </location>
</feature>
<evidence type="ECO:0000313" key="8">
    <source>
        <dbReference type="Proteomes" id="UP001157186"/>
    </source>
</evidence>
<feature type="chain" id="PRO_5045561421" description="MipA/OmpV family protein" evidence="6">
    <location>
        <begin position="24"/>
        <end position="280"/>
    </location>
</feature>
<comment type="subcellular location">
    <subcellularLocation>
        <location evidence="1">Cell outer membrane</location>
    </subcellularLocation>
</comment>
<evidence type="ECO:0000256" key="3">
    <source>
        <dbReference type="ARBA" id="ARBA00022729"/>
    </source>
</evidence>
<evidence type="ECO:0000256" key="5">
    <source>
        <dbReference type="ARBA" id="ARBA00023237"/>
    </source>
</evidence>
<dbReference type="Pfam" id="PF06629">
    <property type="entry name" value="MipA"/>
    <property type="match status" value="1"/>
</dbReference>
<keyword evidence="8" id="KW-1185">Reference proteome</keyword>
<dbReference type="Proteomes" id="UP001157186">
    <property type="component" value="Unassembled WGS sequence"/>
</dbReference>
<gene>
    <name evidence="7" type="ORF">tinsulaeT_26860</name>
</gene>
<dbReference type="InterPro" id="IPR010583">
    <property type="entry name" value="MipA"/>
</dbReference>
<evidence type="ECO:0000256" key="1">
    <source>
        <dbReference type="ARBA" id="ARBA00004442"/>
    </source>
</evidence>
<keyword evidence="3 6" id="KW-0732">Signal</keyword>
<comment type="similarity">
    <text evidence="2">Belongs to the MipA/OmpV family.</text>
</comment>
<evidence type="ECO:0000256" key="2">
    <source>
        <dbReference type="ARBA" id="ARBA00005722"/>
    </source>
</evidence>
<dbReference type="RefSeq" id="WP_284245257.1">
    <property type="nucleotide sequence ID" value="NZ_BSST01000001.1"/>
</dbReference>
<sequence length="280" mass="31460">MKQQITYGALGCYLLASLAPVFANEVPAEENEWLSGYLKVGYGYKSETSPYHNKDTGGSLFISGRYQLKPGFFIEVSHGANELNQGTNFGFNFWNSQHWSFDLLTVRGHGENVYEFGGKNIPHIREVKKSTNMLGLRAVGGFDRTTFQATVAPYSFSDEYDGALYASVWGSQSWLIKNWEVYASVGVEYRSRDMMDYYYSTSDAIESIGFKHYQADSGINLITQVGTSYPISENVLFEAYARYTDLPDSITDNPVMQLAANRDDRAQGITEFGVLVSYVF</sequence>
<proteinExistence type="inferred from homology"/>
<keyword evidence="5" id="KW-0998">Cell outer membrane</keyword>
<dbReference type="EMBL" id="BSST01000001">
    <property type="protein sequence ID" value="GLX79346.1"/>
    <property type="molecule type" value="Genomic_DNA"/>
</dbReference>
<keyword evidence="4" id="KW-0472">Membrane</keyword>
<evidence type="ECO:0000313" key="7">
    <source>
        <dbReference type="EMBL" id="GLX79346.1"/>
    </source>
</evidence>
<comment type="caution">
    <text evidence="7">The sequence shown here is derived from an EMBL/GenBank/DDBJ whole genome shotgun (WGS) entry which is preliminary data.</text>
</comment>
<protein>
    <recommendedName>
        <fullName evidence="9">MipA/OmpV family protein</fullName>
    </recommendedName>
</protein>
<dbReference type="PANTHER" id="PTHR38776">
    <property type="entry name" value="MLTA-INTERACTING PROTEIN-RELATED"/>
    <property type="match status" value="1"/>
</dbReference>